<dbReference type="SUPFAM" id="SSF46458">
    <property type="entry name" value="Globin-like"/>
    <property type="match status" value="1"/>
</dbReference>
<evidence type="ECO:0000313" key="18">
    <source>
        <dbReference type="EMBL" id="MBE0348446.1"/>
    </source>
</evidence>
<comment type="similarity">
    <text evidence="2">In the C-terminal section; belongs to the flavoprotein pyridine nucleotide cytochrome reductase family.</text>
</comment>
<comment type="cofactor">
    <cofactor evidence="1">
        <name>heme b</name>
        <dbReference type="ChEBI" id="CHEBI:60344"/>
    </cofactor>
</comment>
<keyword evidence="6 15" id="KW-0561">Oxygen transport</keyword>
<keyword evidence="19" id="KW-1185">Reference proteome</keyword>
<organism evidence="18 19">
    <name type="scientific">Pseudoalteromonas peptidolytica F12-50-A1</name>
    <dbReference type="NCBI Taxonomy" id="1315280"/>
    <lineage>
        <taxon>Bacteria</taxon>
        <taxon>Pseudomonadati</taxon>
        <taxon>Pseudomonadota</taxon>
        <taxon>Gammaproteobacteria</taxon>
        <taxon>Alteromonadales</taxon>
        <taxon>Pseudoalteromonadaceae</taxon>
        <taxon>Pseudoalteromonas</taxon>
    </lineage>
</organism>
<dbReference type="Proteomes" id="UP000660708">
    <property type="component" value="Unassembled WGS sequence"/>
</dbReference>
<evidence type="ECO:0000259" key="16">
    <source>
        <dbReference type="PROSITE" id="PS01033"/>
    </source>
</evidence>
<evidence type="ECO:0000256" key="6">
    <source>
        <dbReference type="ARBA" id="ARBA00022621"/>
    </source>
</evidence>
<dbReference type="SUPFAM" id="SSF63380">
    <property type="entry name" value="Riboflavin synthase domain-like"/>
    <property type="match status" value="1"/>
</dbReference>
<dbReference type="PROSITE" id="PS51384">
    <property type="entry name" value="FAD_FR"/>
    <property type="match status" value="1"/>
</dbReference>
<keyword evidence="18" id="KW-0560">Oxidoreductase</keyword>
<comment type="function">
    <text evidence="11">Is involved in NO detoxification in an aerobic process, termed nitric oxide dioxygenase (NOD) reaction that utilizes O(2) and NAD(P)H to convert NO to nitrate, which protects the bacterium from various noxious nitrogen compounds. Therefore, plays a central role in the inducible response to nitrosative stress.</text>
</comment>
<comment type="cofactor">
    <cofactor evidence="12">
        <name>[2Fe-2S] cluster</name>
        <dbReference type="ChEBI" id="CHEBI:190135"/>
    </cofactor>
</comment>
<dbReference type="RefSeq" id="WP_147390477.1">
    <property type="nucleotide sequence ID" value="NZ_AQHF01000033.1"/>
</dbReference>
<evidence type="ECO:0000256" key="11">
    <source>
        <dbReference type="ARBA" id="ARBA00025094"/>
    </source>
</evidence>
<protein>
    <recommendedName>
        <fullName evidence="3">nitric oxide dioxygenase</fullName>
        <ecNumber evidence="3">1.14.12.17</ecNumber>
    </recommendedName>
</protein>
<evidence type="ECO:0000256" key="10">
    <source>
        <dbReference type="ARBA" id="ARBA00023027"/>
    </source>
</evidence>
<dbReference type="InterPro" id="IPR008333">
    <property type="entry name" value="Cbr1-like_FAD-bd_dom"/>
</dbReference>
<dbReference type="InterPro" id="IPR009050">
    <property type="entry name" value="Globin-like_sf"/>
</dbReference>
<dbReference type="InterPro" id="IPR017938">
    <property type="entry name" value="Riboflavin_synthase-like_b-brl"/>
</dbReference>
<dbReference type="Pfam" id="PF00175">
    <property type="entry name" value="NAD_binding_1"/>
    <property type="match status" value="1"/>
</dbReference>
<name>A0A8I0N076_9GAMM</name>
<dbReference type="PANTHER" id="PTHR43396:SF3">
    <property type="entry name" value="FLAVOHEMOPROTEIN"/>
    <property type="match status" value="1"/>
</dbReference>
<comment type="catalytic activity">
    <reaction evidence="14">
        <text>2 nitric oxide + NADPH + 2 O2 = 2 nitrate + NADP(+) + H(+)</text>
        <dbReference type="Rhea" id="RHEA:19465"/>
        <dbReference type="ChEBI" id="CHEBI:15378"/>
        <dbReference type="ChEBI" id="CHEBI:15379"/>
        <dbReference type="ChEBI" id="CHEBI:16480"/>
        <dbReference type="ChEBI" id="CHEBI:17632"/>
        <dbReference type="ChEBI" id="CHEBI:57783"/>
        <dbReference type="ChEBI" id="CHEBI:58349"/>
        <dbReference type="EC" id="1.14.12.17"/>
    </reaction>
</comment>
<keyword evidence="4" id="KW-0216">Detoxification</keyword>
<dbReference type="PRINTS" id="PR00410">
    <property type="entry name" value="PHEHYDRXLASE"/>
</dbReference>
<dbReference type="AlphaFoldDB" id="A0A8I0N076"/>
<dbReference type="Gene3D" id="2.40.30.10">
    <property type="entry name" value="Translation factors"/>
    <property type="match status" value="1"/>
</dbReference>
<evidence type="ECO:0000256" key="4">
    <source>
        <dbReference type="ARBA" id="ARBA00022575"/>
    </source>
</evidence>
<comment type="similarity">
    <text evidence="15">Belongs to the globin family.</text>
</comment>
<dbReference type="SUPFAM" id="SSF52343">
    <property type="entry name" value="Ferredoxin reductase-like, C-terminal NADP-linked domain"/>
    <property type="match status" value="1"/>
</dbReference>
<dbReference type="GO" id="GO:0046872">
    <property type="term" value="F:metal ion binding"/>
    <property type="evidence" value="ECO:0007669"/>
    <property type="project" value="UniProtKB-KW"/>
</dbReference>
<dbReference type="InterPro" id="IPR012292">
    <property type="entry name" value="Globin/Proto"/>
</dbReference>
<dbReference type="PROSITE" id="PS01033">
    <property type="entry name" value="GLOBIN"/>
    <property type="match status" value="1"/>
</dbReference>
<keyword evidence="8" id="KW-0521">NADP</keyword>
<dbReference type="FunFam" id="1.10.490.10:FF:000003">
    <property type="entry name" value="Flavohemoprotein"/>
    <property type="match status" value="1"/>
</dbReference>
<dbReference type="Pfam" id="PF00042">
    <property type="entry name" value="Globin"/>
    <property type="match status" value="1"/>
</dbReference>
<dbReference type="InterPro" id="IPR000971">
    <property type="entry name" value="Globin"/>
</dbReference>
<comment type="catalytic activity">
    <reaction evidence="13">
        <text>2 nitric oxide + NADH + 2 O2 = 2 nitrate + NAD(+) + H(+)</text>
        <dbReference type="Rhea" id="RHEA:19469"/>
        <dbReference type="ChEBI" id="CHEBI:15378"/>
        <dbReference type="ChEBI" id="CHEBI:15379"/>
        <dbReference type="ChEBI" id="CHEBI:16480"/>
        <dbReference type="ChEBI" id="CHEBI:17632"/>
        <dbReference type="ChEBI" id="CHEBI:57540"/>
        <dbReference type="ChEBI" id="CHEBI:57945"/>
        <dbReference type="EC" id="1.14.12.17"/>
    </reaction>
</comment>
<evidence type="ECO:0000256" key="13">
    <source>
        <dbReference type="ARBA" id="ARBA00048649"/>
    </source>
</evidence>
<evidence type="ECO:0000256" key="15">
    <source>
        <dbReference type="RuleBase" id="RU000356"/>
    </source>
</evidence>
<accession>A0A8I0N076</accession>
<dbReference type="GO" id="GO:0071500">
    <property type="term" value="P:cellular response to nitrosative stress"/>
    <property type="evidence" value="ECO:0007669"/>
    <property type="project" value="TreeGrafter"/>
</dbReference>
<reference evidence="18 19" key="1">
    <citation type="submission" date="2015-06" db="EMBL/GenBank/DDBJ databases">
        <title>Genome sequence of Pseudoalteromonas peptidolytica.</title>
        <authorList>
            <person name="Xie B.-B."/>
            <person name="Rong J.-C."/>
            <person name="Qin Q.-L."/>
            <person name="Zhang Y.-Z."/>
        </authorList>
    </citation>
    <scope>NUCLEOTIDE SEQUENCE [LARGE SCALE GENOMIC DNA]</scope>
    <source>
        <strain evidence="18 19">F12-50-A1</strain>
    </source>
</reference>
<keyword evidence="7" id="KW-0479">Metal-binding</keyword>
<evidence type="ECO:0000256" key="7">
    <source>
        <dbReference type="ARBA" id="ARBA00022723"/>
    </source>
</evidence>
<evidence type="ECO:0000256" key="9">
    <source>
        <dbReference type="ARBA" id="ARBA00023004"/>
    </source>
</evidence>
<keyword evidence="9" id="KW-0408">Iron</keyword>
<dbReference type="GO" id="GO:0046210">
    <property type="term" value="P:nitric oxide catabolic process"/>
    <property type="evidence" value="ECO:0007669"/>
    <property type="project" value="TreeGrafter"/>
</dbReference>
<dbReference type="GO" id="GO:0008941">
    <property type="term" value="F:nitric oxide dioxygenase NAD(P)H activity"/>
    <property type="evidence" value="ECO:0007669"/>
    <property type="project" value="UniProtKB-EC"/>
</dbReference>
<dbReference type="Gene3D" id="1.10.490.10">
    <property type="entry name" value="Globins"/>
    <property type="match status" value="1"/>
</dbReference>
<evidence type="ECO:0000256" key="12">
    <source>
        <dbReference type="ARBA" id="ARBA00034078"/>
    </source>
</evidence>
<evidence type="ECO:0000259" key="17">
    <source>
        <dbReference type="PROSITE" id="PS51384"/>
    </source>
</evidence>
<evidence type="ECO:0000256" key="2">
    <source>
        <dbReference type="ARBA" id="ARBA00006401"/>
    </source>
</evidence>
<dbReference type="GO" id="GO:0009636">
    <property type="term" value="P:response to toxic substance"/>
    <property type="evidence" value="ECO:0007669"/>
    <property type="project" value="UniProtKB-KW"/>
</dbReference>
<dbReference type="GO" id="GO:0005344">
    <property type="term" value="F:oxygen carrier activity"/>
    <property type="evidence" value="ECO:0007669"/>
    <property type="project" value="UniProtKB-KW"/>
</dbReference>
<dbReference type="Pfam" id="PF00970">
    <property type="entry name" value="FAD_binding_6"/>
    <property type="match status" value="1"/>
</dbReference>
<dbReference type="CDD" id="cd06184">
    <property type="entry name" value="flavohem_like_fad_nad_binding"/>
    <property type="match status" value="1"/>
</dbReference>
<dbReference type="InterPro" id="IPR001433">
    <property type="entry name" value="OxRdtase_FAD/NAD-bd"/>
</dbReference>
<proteinExistence type="inferred from homology"/>
<keyword evidence="10" id="KW-0520">NAD</keyword>
<sequence length="390" mass="43121">MLTNETIRLVKQSAPLLAKVGPEITAKFYHNMFTEHPELRGVFNQSHQTSGSQPLALFSALAAYATYIDQPDVLNDAILRINHKHVSLGISPAQYNIVGHHLINTLKTELKEQFTHEVEQAWISAYQFLADLFITAEHGLYQHALQQVGGWQGTRDFYIDEVVNHTPNIKSFYLSPCDGKAIPKFKAGQFVSVFLPASAQTTSQIRQYSLSAAPNCKYFRISVKSDGLVSQYLHTLKAGDTVKLTPPAGDFTAKETNRPKIYISAGVGITPMLSMLAVHSQTTPDIEAYFLHANKMFEDLGFLGEINELGKGIKQFSVTNWLESKEHNALPGFMDISAVAASLPCAHGEFYLCGPLSFMAAIKAQLLRAGVSPSRIYYEVFGPHENLPSS</sequence>
<keyword evidence="5 15" id="KW-0349">Heme</keyword>
<comment type="caution">
    <text evidence="18">The sequence shown here is derived from an EMBL/GenBank/DDBJ whole genome shotgun (WGS) entry which is preliminary data.</text>
</comment>
<evidence type="ECO:0000256" key="3">
    <source>
        <dbReference type="ARBA" id="ARBA00012229"/>
    </source>
</evidence>
<evidence type="ECO:0000313" key="19">
    <source>
        <dbReference type="Proteomes" id="UP000660708"/>
    </source>
</evidence>
<dbReference type="NCBIfam" id="NF009805">
    <property type="entry name" value="PRK13289.1"/>
    <property type="match status" value="1"/>
</dbReference>
<dbReference type="EMBL" id="AQHF01000033">
    <property type="protein sequence ID" value="MBE0348446.1"/>
    <property type="molecule type" value="Genomic_DNA"/>
</dbReference>
<dbReference type="GO" id="GO:0071949">
    <property type="term" value="F:FAD binding"/>
    <property type="evidence" value="ECO:0007669"/>
    <property type="project" value="TreeGrafter"/>
</dbReference>
<evidence type="ECO:0000256" key="1">
    <source>
        <dbReference type="ARBA" id="ARBA00001970"/>
    </source>
</evidence>
<gene>
    <name evidence="18" type="primary">hmp</name>
    <name evidence="18" type="ORF">PPEP_b0185</name>
</gene>
<dbReference type="PANTHER" id="PTHR43396">
    <property type="entry name" value="FLAVOHEMOPROTEIN"/>
    <property type="match status" value="1"/>
</dbReference>
<evidence type="ECO:0000256" key="8">
    <source>
        <dbReference type="ARBA" id="ARBA00022857"/>
    </source>
</evidence>
<keyword evidence="18" id="KW-0223">Dioxygenase</keyword>
<dbReference type="GO" id="GO:0020037">
    <property type="term" value="F:heme binding"/>
    <property type="evidence" value="ECO:0007669"/>
    <property type="project" value="InterPro"/>
</dbReference>
<dbReference type="InterPro" id="IPR017927">
    <property type="entry name" value="FAD-bd_FR_type"/>
</dbReference>
<dbReference type="EC" id="1.14.12.17" evidence="3"/>
<feature type="domain" description="FAD-binding FR-type" evidence="17">
    <location>
        <begin position="152"/>
        <end position="254"/>
    </location>
</feature>
<dbReference type="CDD" id="cd08922">
    <property type="entry name" value="FHb-globin"/>
    <property type="match status" value="1"/>
</dbReference>
<evidence type="ECO:0000256" key="5">
    <source>
        <dbReference type="ARBA" id="ARBA00022617"/>
    </source>
</evidence>
<feature type="domain" description="Globin" evidence="16">
    <location>
        <begin position="1"/>
        <end position="138"/>
    </location>
</feature>
<evidence type="ECO:0000256" key="14">
    <source>
        <dbReference type="ARBA" id="ARBA00049433"/>
    </source>
</evidence>
<keyword evidence="15" id="KW-0813">Transport</keyword>
<dbReference type="Gene3D" id="3.40.50.80">
    <property type="entry name" value="Nucleotide-binding domain of ferredoxin-NADP reductase (FNR) module"/>
    <property type="match status" value="1"/>
</dbReference>
<dbReference type="InterPro" id="IPR039261">
    <property type="entry name" value="FNR_nucleotide-bd"/>
</dbReference>
<dbReference type="GO" id="GO:0019825">
    <property type="term" value="F:oxygen binding"/>
    <property type="evidence" value="ECO:0007669"/>
    <property type="project" value="InterPro"/>
</dbReference>